<feature type="transmembrane region" description="Helical" evidence="1">
    <location>
        <begin position="137"/>
        <end position="162"/>
    </location>
</feature>
<protein>
    <recommendedName>
        <fullName evidence="4">Colicin V production protein</fullName>
    </recommendedName>
</protein>
<dbReference type="AlphaFoldDB" id="F8IED7"/>
<accession>F8IED7</accession>
<organism evidence="2 3">
    <name type="scientific">Alicyclobacillus acidocaldarius (strain Tc-4-1)</name>
    <name type="common">Bacillus acidocaldarius</name>
    <dbReference type="NCBI Taxonomy" id="1048834"/>
    <lineage>
        <taxon>Bacteria</taxon>
        <taxon>Bacillati</taxon>
        <taxon>Bacillota</taxon>
        <taxon>Bacilli</taxon>
        <taxon>Bacillales</taxon>
        <taxon>Alicyclobacillaceae</taxon>
        <taxon>Alicyclobacillus</taxon>
    </lineage>
</organism>
<proteinExistence type="predicted"/>
<keyword evidence="1" id="KW-0472">Membrane</keyword>
<feature type="transmembrane region" description="Helical" evidence="1">
    <location>
        <begin position="95"/>
        <end position="116"/>
    </location>
</feature>
<evidence type="ECO:0000313" key="2">
    <source>
        <dbReference type="EMBL" id="AEJ45175.1"/>
    </source>
</evidence>
<evidence type="ECO:0000256" key="1">
    <source>
        <dbReference type="SAM" id="Phobius"/>
    </source>
</evidence>
<evidence type="ECO:0008006" key="4">
    <source>
        <dbReference type="Google" id="ProtNLM"/>
    </source>
</evidence>
<reference evidence="2 3" key="1">
    <citation type="journal article" date="2011" name="J. Bacteriol.">
        <title>Complete Genome Sequence of Alicyclobacillus acidocaldarius Strain Tc-4-1.</title>
        <authorList>
            <person name="Chen Y."/>
            <person name="He Y."/>
            <person name="Zhang B."/>
            <person name="Yang J."/>
            <person name="Li W."/>
            <person name="Dong Z."/>
            <person name="Hu S."/>
        </authorList>
    </citation>
    <scope>NUCLEOTIDE SEQUENCE [LARGE SCALE GENOMIC DNA]</scope>
    <source>
        <strain evidence="2 3">Tc-4-1</strain>
    </source>
</reference>
<dbReference type="HOGENOM" id="CLU_1418855_0_0_9"/>
<dbReference type="STRING" id="1048834.TC41_3296"/>
<dbReference type="RefSeq" id="WP_014465970.1">
    <property type="nucleotide sequence ID" value="NC_017167.1"/>
</dbReference>
<sequence>MVDLVLLAGASWIAFWIGVQPAEVALLYTAGFYASTYVATQVAPWVVLHLSITEPVLAWMTQHVRAEVPVFGPGSLHRAIPAAQPEWMALHALDWITALFLGTAVWCAFVGVHRFLQVMLDEEQPPKMGWFSRLMSGAFGVSAGMWAMLQAAPALAIFLNLFGRPQPLESDPLLDLMLRGVQVLPVFRTMI</sequence>
<dbReference type="OrthoDB" id="2375935at2"/>
<dbReference type="KEGG" id="aad:TC41_3296"/>
<name>F8IED7_ALIAT</name>
<dbReference type="PATRIC" id="fig|1048834.4.peg.3129"/>
<keyword evidence="1" id="KW-1133">Transmembrane helix</keyword>
<evidence type="ECO:0000313" key="3">
    <source>
        <dbReference type="Proteomes" id="UP000000292"/>
    </source>
</evidence>
<dbReference type="Proteomes" id="UP000000292">
    <property type="component" value="Chromosome"/>
</dbReference>
<dbReference type="EMBL" id="CP002902">
    <property type="protein sequence ID" value="AEJ45175.1"/>
    <property type="molecule type" value="Genomic_DNA"/>
</dbReference>
<keyword evidence="1" id="KW-0812">Transmembrane</keyword>
<gene>
    <name evidence="2" type="ordered locus">TC41_3296</name>
</gene>
<reference evidence="3" key="2">
    <citation type="submission" date="2011-06" db="EMBL/GenBank/DDBJ databases">
        <title>The complete genome sequence of Alicyclobacillus acidocaldarius sp. Tc-4-1.</title>
        <authorList>
            <person name="Chen Y."/>
            <person name="He Y."/>
            <person name="Dong Z."/>
            <person name="Hu S."/>
        </authorList>
    </citation>
    <scope>NUCLEOTIDE SEQUENCE [LARGE SCALE GENOMIC DNA]</scope>
    <source>
        <strain evidence="3">Tc-4-1</strain>
    </source>
</reference>